<comment type="caution">
    <text evidence="9">The sequence shown here is derived from an EMBL/GenBank/DDBJ whole genome shotgun (WGS) entry which is preliminary data.</text>
</comment>
<dbReference type="SUPFAM" id="SSF47113">
    <property type="entry name" value="Histone-fold"/>
    <property type="match status" value="1"/>
</dbReference>
<dbReference type="Proteomes" id="UP001055712">
    <property type="component" value="Unassembled WGS sequence"/>
</dbReference>
<feature type="region of interest" description="Disordered" evidence="8">
    <location>
        <begin position="1"/>
        <end position="33"/>
    </location>
</feature>
<keyword evidence="10" id="KW-1185">Reference proteome</keyword>
<comment type="subcellular location">
    <subcellularLocation>
        <location evidence="2">Chromosome</location>
    </subcellularLocation>
    <subcellularLocation>
        <location evidence="1">Nucleus</location>
    </subcellularLocation>
</comment>
<evidence type="ECO:0000256" key="4">
    <source>
        <dbReference type="ARBA" id="ARBA00022454"/>
    </source>
</evidence>
<proteinExistence type="inferred from homology"/>
<evidence type="ECO:0000256" key="2">
    <source>
        <dbReference type="ARBA" id="ARBA00004286"/>
    </source>
</evidence>
<organism evidence="9 10">
    <name type="scientific">Chlorella vulgaris</name>
    <name type="common">Green alga</name>
    <dbReference type="NCBI Taxonomy" id="3077"/>
    <lineage>
        <taxon>Eukaryota</taxon>
        <taxon>Viridiplantae</taxon>
        <taxon>Chlorophyta</taxon>
        <taxon>core chlorophytes</taxon>
        <taxon>Trebouxiophyceae</taxon>
        <taxon>Chlorellales</taxon>
        <taxon>Chlorellaceae</taxon>
        <taxon>Chlorella clade</taxon>
        <taxon>Chlorella</taxon>
    </lineage>
</organism>
<dbReference type="AlphaFoldDB" id="A0A9D4TKA7"/>
<name>A0A9D4TKA7_CHLVU</name>
<evidence type="ECO:0000256" key="5">
    <source>
        <dbReference type="ARBA" id="ARBA00023125"/>
    </source>
</evidence>
<evidence type="ECO:0000313" key="10">
    <source>
        <dbReference type="Proteomes" id="UP001055712"/>
    </source>
</evidence>
<gene>
    <name evidence="9" type="ORF">D9Q98_006441</name>
</gene>
<dbReference type="GO" id="GO:0000786">
    <property type="term" value="C:nucleosome"/>
    <property type="evidence" value="ECO:0007669"/>
    <property type="project" value="UniProtKB-KW"/>
</dbReference>
<keyword evidence="5" id="KW-0238">DNA-binding</keyword>
<evidence type="ECO:0000256" key="6">
    <source>
        <dbReference type="ARBA" id="ARBA00023242"/>
    </source>
</evidence>
<dbReference type="GO" id="GO:0003677">
    <property type="term" value="F:DNA binding"/>
    <property type="evidence" value="ECO:0007669"/>
    <property type="project" value="UniProtKB-KW"/>
</dbReference>
<keyword evidence="6" id="KW-0539">Nucleus</keyword>
<evidence type="ECO:0000256" key="7">
    <source>
        <dbReference type="ARBA" id="ARBA00023269"/>
    </source>
</evidence>
<sequence>MTRTPGRAPGSGRAGSKRLSTSKRRGLPPTGSEISKASLKKLARRAGVIRIAAACFGRGTKDEPTIDHELRVFLKTVLHDVVALVDHARRFTVTPNDVALALKRQGITLYMMGADWSNGFYTRDSFRRRVVRPVPQQLLVEAAAHRTHSHVASAGGLPAASSGAAPVPAALVYAEVNASAEQATVDQAGVAGAALQQAAVAGERQQEACQEAAVATVSVRQPTVQPVGHVPATPSNQQSETADAGEVVEAPVAVQGAQQAGSAGAALTVADGPVEQAQLLSPAVQRPALAAAATANSDVPDSSAVKGAVVERQLLEVPTPCGVMSQERLMEVLALMSDLMHGALQKDGCISCTDLKRVMCSRSGVAPAEVQDALFVKERDGTLMMDGDSIYLCN</sequence>
<evidence type="ECO:0008006" key="11">
    <source>
        <dbReference type="Google" id="ProtNLM"/>
    </source>
</evidence>
<comment type="similarity">
    <text evidence="3">Belongs to the histone H4 family.</text>
</comment>
<evidence type="ECO:0000313" key="9">
    <source>
        <dbReference type="EMBL" id="KAI3428056.1"/>
    </source>
</evidence>
<dbReference type="GO" id="GO:0046982">
    <property type="term" value="F:protein heterodimerization activity"/>
    <property type="evidence" value="ECO:0007669"/>
    <property type="project" value="InterPro"/>
</dbReference>
<evidence type="ECO:0000256" key="8">
    <source>
        <dbReference type="SAM" id="MobiDB-lite"/>
    </source>
</evidence>
<dbReference type="Gene3D" id="1.10.20.10">
    <property type="entry name" value="Histone, subunit A"/>
    <property type="match status" value="1"/>
</dbReference>
<keyword evidence="4" id="KW-0158">Chromosome</keyword>
<evidence type="ECO:0000256" key="1">
    <source>
        <dbReference type="ARBA" id="ARBA00004123"/>
    </source>
</evidence>
<keyword evidence="7" id="KW-0544">Nucleosome core</keyword>
<dbReference type="EMBL" id="SIDB01000009">
    <property type="protein sequence ID" value="KAI3428056.1"/>
    <property type="molecule type" value="Genomic_DNA"/>
</dbReference>
<evidence type="ECO:0000256" key="3">
    <source>
        <dbReference type="ARBA" id="ARBA00006564"/>
    </source>
</evidence>
<reference evidence="9" key="1">
    <citation type="journal article" date="2019" name="Plant J.">
        <title>Chlorella vulgaris genome assembly and annotation reveals the molecular basis for metabolic acclimation to high light conditions.</title>
        <authorList>
            <person name="Cecchin M."/>
            <person name="Marcolungo L."/>
            <person name="Rossato M."/>
            <person name="Girolomoni L."/>
            <person name="Cosentino E."/>
            <person name="Cuine S."/>
            <person name="Li-Beisson Y."/>
            <person name="Delledonne M."/>
            <person name="Ballottari M."/>
        </authorList>
    </citation>
    <scope>NUCLEOTIDE SEQUENCE</scope>
    <source>
        <strain evidence="9">211/11P</strain>
    </source>
</reference>
<dbReference type="OrthoDB" id="506793at2759"/>
<dbReference type="GO" id="GO:0030527">
    <property type="term" value="F:structural constituent of chromatin"/>
    <property type="evidence" value="ECO:0007669"/>
    <property type="project" value="InterPro"/>
</dbReference>
<dbReference type="GO" id="GO:0005634">
    <property type="term" value="C:nucleus"/>
    <property type="evidence" value="ECO:0007669"/>
    <property type="project" value="UniProtKB-SubCell"/>
</dbReference>
<dbReference type="CDD" id="cd22912">
    <property type="entry name" value="HFD_H4"/>
    <property type="match status" value="1"/>
</dbReference>
<protein>
    <recommendedName>
        <fullName evidence="11">Histone H4</fullName>
    </recommendedName>
</protein>
<dbReference type="InterPro" id="IPR009072">
    <property type="entry name" value="Histone-fold"/>
</dbReference>
<dbReference type="PANTHER" id="PTHR10484">
    <property type="entry name" value="HISTONE H4"/>
    <property type="match status" value="1"/>
</dbReference>
<dbReference type="InterPro" id="IPR001951">
    <property type="entry name" value="Histone_H4"/>
</dbReference>
<reference evidence="9" key="2">
    <citation type="submission" date="2020-11" db="EMBL/GenBank/DDBJ databases">
        <authorList>
            <person name="Cecchin M."/>
            <person name="Marcolungo L."/>
            <person name="Rossato M."/>
            <person name="Girolomoni L."/>
            <person name="Cosentino E."/>
            <person name="Cuine S."/>
            <person name="Li-Beisson Y."/>
            <person name="Delledonne M."/>
            <person name="Ballottari M."/>
        </authorList>
    </citation>
    <scope>NUCLEOTIDE SEQUENCE</scope>
    <source>
        <strain evidence="9">211/11P</strain>
        <tissue evidence="9">Whole cell</tissue>
    </source>
</reference>
<accession>A0A9D4TKA7</accession>